<reference evidence="3" key="1">
    <citation type="journal article" date="2019" name="Int. J. Syst. Evol. Microbiol.">
        <title>The Global Catalogue of Microorganisms (GCM) 10K type strain sequencing project: providing services to taxonomists for standard genome sequencing and annotation.</title>
        <authorList>
            <consortium name="The Broad Institute Genomics Platform"/>
            <consortium name="The Broad Institute Genome Sequencing Center for Infectious Disease"/>
            <person name="Wu L."/>
            <person name="Ma J."/>
        </authorList>
    </citation>
    <scope>NUCLEOTIDE SEQUENCE [LARGE SCALE GENOMIC DNA]</scope>
    <source>
        <strain evidence="3">JCM 3296</strain>
    </source>
</reference>
<accession>A0ABQ2V4F3</accession>
<dbReference type="InterPro" id="IPR036873">
    <property type="entry name" value="Rhodanese-like_dom_sf"/>
</dbReference>
<dbReference type="InterPro" id="IPR045886">
    <property type="entry name" value="ThiF/MoeB/HesA"/>
</dbReference>
<dbReference type="CDD" id="cd00158">
    <property type="entry name" value="RHOD"/>
    <property type="match status" value="1"/>
</dbReference>
<dbReference type="PROSITE" id="PS50206">
    <property type="entry name" value="RHODANESE_3"/>
    <property type="match status" value="1"/>
</dbReference>
<dbReference type="NCBIfam" id="NF005902">
    <property type="entry name" value="PRK07878.1"/>
    <property type="match status" value="1"/>
</dbReference>
<dbReference type="InterPro" id="IPR035985">
    <property type="entry name" value="Ubiquitin-activating_enz"/>
</dbReference>
<keyword evidence="2" id="KW-0808">Transferase</keyword>
<dbReference type="NCBIfam" id="NF004281">
    <property type="entry name" value="PRK05690.1"/>
    <property type="match status" value="1"/>
</dbReference>
<protein>
    <submittedName>
        <fullName evidence="2">Adenylyltransferase/sulfurtransferase MoeZ</fullName>
    </submittedName>
</protein>
<dbReference type="EMBL" id="BMRE01000041">
    <property type="protein sequence ID" value="GGU66331.1"/>
    <property type="molecule type" value="Genomic_DNA"/>
</dbReference>
<dbReference type="Gene3D" id="3.40.250.10">
    <property type="entry name" value="Rhodanese-like domain"/>
    <property type="match status" value="1"/>
</dbReference>
<dbReference type="InterPro" id="IPR001763">
    <property type="entry name" value="Rhodanese-like_dom"/>
</dbReference>
<comment type="caution">
    <text evidence="2">The sequence shown here is derived from an EMBL/GenBank/DDBJ whole genome shotgun (WGS) entry which is preliminary data.</text>
</comment>
<dbReference type="PANTHER" id="PTHR10953:SF102">
    <property type="entry name" value="ADENYLYLTRANSFERASE AND SULFURTRANSFERASE MOCS3"/>
    <property type="match status" value="1"/>
</dbReference>
<name>A0ABQ2V4F3_9PSEU</name>
<dbReference type="InterPro" id="IPR000594">
    <property type="entry name" value="ThiF_NAD_FAD-bd"/>
</dbReference>
<sequence length="398" mass="42979">MQSVEEEQMALPPLVEPAAELTKEEVARYSRHLIIPDVGVDGQKRLKNAKVLVVGAGGLGSPALLYLAAAGVGTLGVVDFDVVDESNLQRQVIHGQSDVGRPKAESARDSVAEINPFVKVVLHQTHLNSENALEIFRDYDLILDGTDNFATRYLVNDAAVLLGKPYVWGSIFRFEGQVSVFWEDAPNGQGLNYRDLYPEPPPPGMVPSCAEGGVLGVLCASIGSIMVTEAIKLLTGIGDPLLGRLMVYDALEMTYRTIKIRKDPDSPKITELIDYEAFCGVVSTDAQQAAAGNTITPLELKHKQESGEDFLLVDVREPHEYEIVKIPGSVLIPKDKILSGEALSELPQDKPLVLHCKSGARSAEALAALHKAGFKDAVHVGGGVLAWAREVDPSLPTY</sequence>
<organism evidence="2 3">
    <name type="scientific">Lentzea flava</name>
    <dbReference type="NCBI Taxonomy" id="103732"/>
    <lineage>
        <taxon>Bacteria</taxon>
        <taxon>Bacillati</taxon>
        <taxon>Actinomycetota</taxon>
        <taxon>Actinomycetes</taxon>
        <taxon>Pseudonocardiales</taxon>
        <taxon>Pseudonocardiaceae</taxon>
        <taxon>Lentzea</taxon>
    </lineage>
</organism>
<evidence type="ECO:0000313" key="2">
    <source>
        <dbReference type="EMBL" id="GGU66331.1"/>
    </source>
</evidence>
<dbReference type="CDD" id="cd00757">
    <property type="entry name" value="ThiF_MoeB_HesA_family"/>
    <property type="match status" value="1"/>
</dbReference>
<keyword evidence="3" id="KW-1185">Reference proteome</keyword>
<feature type="domain" description="Rhodanese" evidence="1">
    <location>
        <begin position="306"/>
        <end position="396"/>
    </location>
</feature>
<dbReference type="PANTHER" id="PTHR10953">
    <property type="entry name" value="UBIQUITIN-ACTIVATING ENZYME E1"/>
    <property type="match status" value="1"/>
</dbReference>
<dbReference type="Pfam" id="PF00581">
    <property type="entry name" value="Rhodanese"/>
    <property type="match status" value="1"/>
</dbReference>
<evidence type="ECO:0000259" key="1">
    <source>
        <dbReference type="PROSITE" id="PS50206"/>
    </source>
</evidence>
<dbReference type="Gene3D" id="3.40.50.720">
    <property type="entry name" value="NAD(P)-binding Rossmann-like Domain"/>
    <property type="match status" value="1"/>
</dbReference>
<gene>
    <name evidence="2" type="primary">moeZ</name>
    <name evidence="2" type="ORF">GCM10010178_67700</name>
</gene>
<dbReference type="Pfam" id="PF00899">
    <property type="entry name" value="ThiF"/>
    <property type="match status" value="1"/>
</dbReference>
<evidence type="ECO:0000313" key="3">
    <source>
        <dbReference type="Proteomes" id="UP000649573"/>
    </source>
</evidence>
<dbReference type="Proteomes" id="UP000649573">
    <property type="component" value="Unassembled WGS sequence"/>
</dbReference>
<dbReference type="SMART" id="SM00450">
    <property type="entry name" value="RHOD"/>
    <property type="match status" value="1"/>
</dbReference>
<dbReference type="SUPFAM" id="SSF69572">
    <property type="entry name" value="Activating enzymes of the ubiquitin-like proteins"/>
    <property type="match status" value="1"/>
</dbReference>
<keyword evidence="2" id="KW-0548">Nucleotidyltransferase</keyword>
<dbReference type="GO" id="GO:0016779">
    <property type="term" value="F:nucleotidyltransferase activity"/>
    <property type="evidence" value="ECO:0007669"/>
    <property type="project" value="UniProtKB-KW"/>
</dbReference>
<proteinExistence type="predicted"/>